<evidence type="ECO:0000313" key="1">
    <source>
        <dbReference type="EMBL" id="WFQ92598.1"/>
    </source>
</evidence>
<proteinExistence type="predicted"/>
<dbReference type="Proteomes" id="UP001178743">
    <property type="component" value="Chromosome"/>
</dbReference>
<organism evidence="1 3">
    <name type="scientific">Mycoplasma feriruminatoris</name>
    <dbReference type="NCBI Taxonomy" id="1179777"/>
    <lineage>
        <taxon>Bacteria</taxon>
        <taxon>Bacillati</taxon>
        <taxon>Mycoplasmatota</taxon>
        <taxon>Mollicutes</taxon>
        <taxon>Mycoplasmataceae</taxon>
        <taxon>Mycoplasma</taxon>
    </lineage>
</organism>
<sequence>MKDNKTEFDLTISNAYEDDFGMELEEKVAHQKSKENKDLAKDFISTNSISKNVQIERDLFSKPEKKVNDKPMKVGLYITPEVSAKYDELVELYKAKYGKAPTRTDVFVQGIGIMLDRLKEK</sequence>
<protein>
    <submittedName>
        <fullName evidence="2">Integrative conjugal element protein</fullName>
    </submittedName>
</protein>
<evidence type="ECO:0000313" key="3">
    <source>
        <dbReference type="Proteomes" id="UP001178743"/>
    </source>
</evidence>
<evidence type="ECO:0000313" key="4">
    <source>
        <dbReference type="Proteomes" id="UP001214039"/>
    </source>
</evidence>
<dbReference type="RefSeq" id="WP_008364384.1">
    <property type="nucleotide sequence ID" value="NZ_CP091032.1"/>
</dbReference>
<name>A0AAX3TFB3_9MOLU</name>
<dbReference type="AlphaFoldDB" id="A0AAX3TFB3"/>
<reference evidence="1" key="1">
    <citation type="submission" date="2022-06" db="EMBL/GenBank/DDBJ databases">
        <title>Comparative genomic analysis of Mycoplasma feriruminatoris and the Mycoplasma mycoides cluster.</title>
        <authorList>
            <person name="Baby V."/>
            <person name="Ambroset C."/>
            <person name="Gaurivaud P."/>
            <person name="Boury C."/>
            <person name="Guichoux E."/>
            <person name="Lartigue C."/>
            <person name="Tardy F."/>
            <person name="Sirand-Pugnet P."/>
        </authorList>
    </citation>
    <scope>NUCLEOTIDE SEQUENCE</scope>
    <source>
        <strain evidence="1">L14822</strain>
        <strain evidence="2 4">L15181</strain>
    </source>
</reference>
<keyword evidence="4" id="KW-1185">Reference proteome</keyword>
<accession>A0AAX3TFB3</accession>
<gene>
    <name evidence="1" type="ORF">MFERI14822_00386</name>
    <name evidence="2" type="ORF">MFERI15181_00381</name>
</gene>
<dbReference type="EMBL" id="CP104008">
    <property type="protein sequence ID" value="WFQ92598.1"/>
    <property type="molecule type" value="Genomic_DNA"/>
</dbReference>
<evidence type="ECO:0000313" key="2">
    <source>
        <dbReference type="EMBL" id="WFQ93465.1"/>
    </source>
</evidence>
<dbReference type="Proteomes" id="UP001214039">
    <property type="component" value="Chromosome"/>
</dbReference>
<dbReference type="EMBL" id="CP113498">
    <property type="protein sequence ID" value="WFQ93465.1"/>
    <property type="molecule type" value="Genomic_DNA"/>
</dbReference>